<dbReference type="RefSeq" id="XP_033452395.1">
    <property type="nucleotide sequence ID" value="XM_033588962.1"/>
</dbReference>
<evidence type="ECO:0000313" key="2">
    <source>
        <dbReference type="EMBL" id="KAF1932147.1"/>
    </source>
</evidence>
<keyword evidence="3" id="KW-1185">Reference proteome</keyword>
<accession>A0A6A5S3S5</accession>
<organism evidence="2 3">
    <name type="scientific">Didymella exigua CBS 183.55</name>
    <dbReference type="NCBI Taxonomy" id="1150837"/>
    <lineage>
        <taxon>Eukaryota</taxon>
        <taxon>Fungi</taxon>
        <taxon>Dikarya</taxon>
        <taxon>Ascomycota</taxon>
        <taxon>Pezizomycotina</taxon>
        <taxon>Dothideomycetes</taxon>
        <taxon>Pleosporomycetidae</taxon>
        <taxon>Pleosporales</taxon>
        <taxon>Pleosporineae</taxon>
        <taxon>Didymellaceae</taxon>
        <taxon>Didymella</taxon>
    </lineage>
</organism>
<keyword evidence="1" id="KW-0812">Transmembrane</keyword>
<dbReference type="AlphaFoldDB" id="A0A6A5S3S5"/>
<dbReference type="EMBL" id="ML978959">
    <property type="protein sequence ID" value="KAF1932147.1"/>
    <property type="molecule type" value="Genomic_DNA"/>
</dbReference>
<dbReference type="Proteomes" id="UP000800082">
    <property type="component" value="Unassembled WGS sequence"/>
</dbReference>
<evidence type="ECO:0000256" key="1">
    <source>
        <dbReference type="SAM" id="Phobius"/>
    </source>
</evidence>
<keyword evidence="1" id="KW-0472">Membrane</keyword>
<feature type="transmembrane region" description="Helical" evidence="1">
    <location>
        <begin position="9"/>
        <end position="33"/>
    </location>
</feature>
<sequence length="68" mass="7801">MVHLFCTDGLIVCCGFWLLYSPLVAFCAFYSFLIPLYPTFVQEPDWEHRLEAGAMATDIERIGLQGRK</sequence>
<dbReference type="GeneID" id="54346609"/>
<keyword evidence="1" id="KW-1133">Transmembrane helix</keyword>
<evidence type="ECO:0000313" key="3">
    <source>
        <dbReference type="Proteomes" id="UP000800082"/>
    </source>
</evidence>
<name>A0A6A5S3S5_9PLEO</name>
<protein>
    <submittedName>
        <fullName evidence="2">Uncharacterized protein</fullName>
    </submittedName>
</protein>
<gene>
    <name evidence="2" type="ORF">M421DRAFT_285418</name>
</gene>
<proteinExistence type="predicted"/>
<reference evidence="2" key="1">
    <citation type="journal article" date="2020" name="Stud. Mycol.">
        <title>101 Dothideomycetes genomes: a test case for predicting lifestyles and emergence of pathogens.</title>
        <authorList>
            <person name="Haridas S."/>
            <person name="Albert R."/>
            <person name="Binder M."/>
            <person name="Bloem J."/>
            <person name="Labutti K."/>
            <person name="Salamov A."/>
            <person name="Andreopoulos B."/>
            <person name="Baker S."/>
            <person name="Barry K."/>
            <person name="Bills G."/>
            <person name="Bluhm B."/>
            <person name="Cannon C."/>
            <person name="Castanera R."/>
            <person name="Culley D."/>
            <person name="Daum C."/>
            <person name="Ezra D."/>
            <person name="Gonzalez J."/>
            <person name="Henrissat B."/>
            <person name="Kuo A."/>
            <person name="Liang C."/>
            <person name="Lipzen A."/>
            <person name="Lutzoni F."/>
            <person name="Magnuson J."/>
            <person name="Mondo S."/>
            <person name="Nolan M."/>
            <person name="Ohm R."/>
            <person name="Pangilinan J."/>
            <person name="Park H.-J."/>
            <person name="Ramirez L."/>
            <person name="Alfaro M."/>
            <person name="Sun H."/>
            <person name="Tritt A."/>
            <person name="Yoshinaga Y."/>
            <person name="Zwiers L.-H."/>
            <person name="Turgeon B."/>
            <person name="Goodwin S."/>
            <person name="Spatafora J."/>
            <person name="Crous P."/>
            <person name="Grigoriev I."/>
        </authorList>
    </citation>
    <scope>NUCLEOTIDE SEQUENCE</scope>
    <source>
        <strain evidence="2">CBS 183.55</strain>
    </source>
</reference>